<evidence type="ECO:0000313" key="1">
    <source>
        <dbReference type="EMBL" id="KAJ9090818.1"/>
    </source>
</evidence>
<accession>A0ACC2UUW4</accession>
<name>A0ACC2UUW4_9TREE</name>
<sequence>MPMRMRAEKRMRKFLIEQMKSRKVLGARIAEGEKSEADLQRLEMAPQVFMFKNLFSGQVLYSQVPAYHQSQIDQQFPRPNWENRRPSRRNDLWRIMCVANFDNYEYAVAAYKGLVDLRRARDIHQKKELKQMRKLNDEGNLWYSGQYRPIYLQEAIADLAHVIEEFELENTRLMWESLWRKGDDEHWPLGLVSHEALPPFNPRDQTFLLDDLRLRARQEFAKQREMEDGEAETEKGEAAYAL</sequence>
<dbReference type="EMBL" id="JASBWR010000161">
    <property type="protein sequence ID" value="KAJ9090818.1"/>
    <property type="molecule type" value="Genomic_DNA"/>
</dbReference>
<organism evidence="1 2">
    <name type="scientific">Naganishia cerealis</name>
    <dbReference type="NCBI Taxonomy" id="610337"/>
    <lineage>
        <taxon>Eukaryota</taxon>
        <taxon>Fungi</taxon>
        <taxon>Dikarya</taxon>
        <taxon>Basidiomycota</taxon>
        <taxon>Agaricomycotina</taxon>
        <taxon>Tremellomycetes</taxon>
        <taxon>Filobasidiales</taxon>
        <taxon>Filobasidiaceae</taxon>
        <taxon>Naganishia</taxon>
    </lineage>
</organism>
<proteinExistence type="predicted"/>
<protein>
    <submittedName>
        <fullName evidence="1">Mitochondrial homologous recombination protein 1</fullName>
    </submittedName>
</protein>
<gene>
    <name evidence="1" type="primary">MHR1</name>
    <name evidence="1" type="ORF">QFC19_009408</name>
</gene>
<reference evidence="1" key="1">
    <citation type="submission" date="2023-04" db="EMBL/GenBank/DDBJ databases">
        <title>Draft Genome sequencing of Naganishia species isolated from polar environments using Oxford Nanopore Technology.</title>
        <authorList>
            <person name="Leo P."/>
            <person name="Venkateswaran K."/>
        </authorList>
    </citation>
    <scope>NUCLEOTIDE SEQUENCE</scope>
    <source>
        <strain evidence="1">MNA-CCFEE 5261</strain>
    </source>
</reference>
<keyword evidence="2" id="KW-1185">Reference proteome</keyword>
<evidence type="ECO:0000313" key="2">
    <source>
        <dbReference type="Proteomes" id="UP001241377"/>
    </source>
</evidence>
<comment type="caution">
    <text evidence="1">The sequence shown here is derived from an EMBL/GenBank/DDBJ whole genome shotgun (WGS) entry which is preliminary data.</text>
</comment>
<dbReference type="Proteomes" id="UP001241377">
    <property type="component" value="Unassembled WGS sequence"/>
</dbReference>